<dbReference type="InterPro" id="IPR013022">
    <property type="entry name" value="Xyl_isomerase-like_TIM-brl"/>
</dbReference>
<dbReference type="Gene3D" id="3.20.20.150">
    <property type="entry name" value="Divalent-metal-dependent TIM barrel enzymes"/>
    <property type="match status" value="1"/>
</dbReference>
<dbReference type="Proteomes" id="UP001164390">
    <property type="component" value="Chromosome"/>
</dbReference>
<sequence>MEGTRMCYGYDGHAALDAAKERTGIGRRGLLAGALGTAAVGAFGFASAGPASAEPAADRARKGHRRVPPGLISIQLYSIRADLEKNYDKSLRYVADAGYRRVEQAGYYGRTAKELRRFHNRVGVHTTSSHDGLSATRDELEVKLENANTMGQDYLVVPYLNSDNPDEWKQFAWHMNSEAAAARRAGLRYGYHNHSHEFLPLSNGERPWDIFMAELDPVLVHLEVDLYWIATGGVESGDAGDDIEGYVNEHINAAPLKVRQYHVKDRNPDTGKMCDLGTGNLDFPRIFDNHRVEEYIMENDEPNVTPRQTTEVGYEYLRTVRF</sequence>
<dbReference type="AlphaFoldDB" id="A0AA46YNH8"/>
<proteinExistence type="predicted"/>
<dbReference type="InterPro" id="IPR050312">
    <property type="entry name" value="IolE/XylAMocC-like"/>
</dbReference>
<accession>A0AA46YNH8</accession>
<organism evidence="2 3">
    <name type="scientific">Solicola gregarius</name>
    <dbReference type="NCBI Taxonomy" id="2908642"/>
    <lineage>
        <taxon>Bacteria</taxon>
        <taxon>Bacillati</taxon>
        <taxon>Actinomycetota</taxon>
        <taxon>Actinomycetes</taxon>
        <taxon>Propionibacteriales</taxon>
        <taxon>Nocardioidaceae</taxon>
        <taxon>Solicola</taxon>
    </lineage>
</organism>
<dbReference type="RefSeq" id="WP_271636456.1">
    <property type="nucleotide sequence ID" value="NZ_CP094970.1"/>
</dbReference>
<gene>
    <name evidence="2" type="ORF">L0C25_10545</name>
</gene>
<dbReference type="PANTHER" id="PTHR12110:SF41">
    <property type="entry name" value="INOSOSE DEHYDRATASE"/>
    <property type="match status" value="1"/>
</dbReference>
<keyword evidence="3" id="KW-1185">Reference proteome</keyword>
<dbReference type="InterPro" id="IPR036237">
    <property type="entry name" value="Xyl_isomerase-like_sf"/>
</dbReference>
<dbReference type="PROSITE" id="PS51318">
    <property type="entry name" value="TAT"/>
    <property type="match status" value="1"/>
</dbReference>
<dbReference type="InterPro" id="IPR006311">
    <property type="entry name" value="TAT_signal"/>
</dbReference>
<evidence type="ECO:0000313" key="2">
    <source>
        <dbReference type="EMBL" id="UYM07481.1"/>
    </source>
</evidence>
<evidence type="ECO:0000259" key="1">
    <source>
        <dbReference type="Pfam" id="PF01261"/>
    </source>
</evidence>
<evidence type="ECO:0000313" key="3">
    <source>
        <dbReference type="Proteomes" id="UP001164390"/>
    </source>
</evidence>
<dbReference type="PANTHER" id="PTHR12110">
    <property type="entry name" value="HYDROXYPYRUVATE ISOMERASE"/>
    <property type="match status" value="1"/>
</dbReference>
<dbReference type="EMBL" id="CP094970">
    <property type="protein sequence ID" value="UYM07481.1"/>
    <property type="molecule type" value="Genomic_DNA"/>
</dbReference>
<dbReference type="Pfam" id="PF01261">
    <property type="entry name" value="AP_endonuc_2"/>
    <property type="match status" value="1"/>
</dbReference>
<reference evidence="2" key="1">
    <citation type="submission" date="2022-01" db="EMBL/GenBank/DDBJ databases">
        <title>Nocardioidaceae gen. sp. A5X3R13.</title>
        <authorList>
            <person name="Lopez Marin M.A."/>
            <person name="Uhlik O."/>
        </authorList>
    </citation>
    <scope>NUCLEOTIDE SEQUENCE</scope>
    <source>
        <strain evidence="2">A5X3R13</strain>
    </source>
</reference>
<name>A0AA46YNH8_9ACTN</name>
<dbReference type="SUPFAM" id="SSF51658">
    <property type="entry name" value="Xylose isomerase-like"/>
    <property type="match status" value="1"/>
</dbReference>
<feature type="domain" description="Xylose isomerase-like TIM barrel" evidence="1">
    <location>
        <begin position="92"/>
        <end position="288"/>
    </location>
</feature>
<protein>
    <submittedName>
        <fullName evidence="2">TIM barrel protein</fullName>
    </submittedName>
</protein>
<dbReference type="KEGG" id="sgrg:L0C25_10545"/>